<evidence type="ECO:0000313" key="3">
    <source>
        <dbReference type="Proteomes" id="UP001321473"/>
    </source>
</evidence>
<reference evidence="2 3" key="1">
    <citation type="journal article" date="2023" name="Arcadia Sci">
        <title>De novo assembly of a long-read Amblyomma americanum tick genome.</title>
        <authorList>
            <person name="Chou S."/>
            <person name="Poskanzer K.E."/>
            <person name="Rollins M."/>
            <person name="Thuy-Boun P.S."/>
        </authorList>
    </citation>
    <scope>NUCLEOTIDE SEQUENCE [LARGE SCALE GENOMIC DNA]</scope>
    <source>
        <strain evidence="2">F_SG_1</strain>
        <tissue evidence="2">Salivary glands</tissue>
    </source>
</reference>
<accession>A0AAQ4EWL8</accession>
<proteinExistence type="predicted"/>
<evidence type="ECO:0000256" key="1">
    <source>
        <dbReference type="SAM" id="MobiDB-lite"/>
    </source>
</evidence>
<keyword evidence="3" id="KW-1185">Reference proteome</keyword>
<comment type="caution">
    <text evidence="2">The sequence shown here is derived from an EMBL/GenBank/DDBJ whole genome shotgun (WGS) entry which is preliminary data.</text>
</comment>
<feature type="compositionally biased region" description="Low complexity" evidence="1">
    <location>
        <begin position="52"/>
        <end position="72"/>
    </location>
</feature>
<feature type="region of interest" description="Disordered" evidence="1">
    <location>
        <begin position="44"/>
        <end position="87"/>
    </location>
</feature>
<protein>
    <submittedName>
        <fullName evidence="2">Uncharacterized protein</fullName>
    </submittedName>
</protein>
<evidence type="ECO:0000313" key="2">
    <source>
        <dbReference type="EMBL" id="KAK8778958.1"/>
    </source>
</evidence>
<dbReference type="EMBL" id="JARKHS020010263">
    <property type="protein sequence ID" value="KAK8778958.1"/>
    <property type="molecule type" value="Genomic_DNA"/>
</dbReference>
<name>A0AAQ4EWL8_AMBAM</name>
<gene>
    <name evidence="2" type="ORF">V5799_019701</name>
</gene>
<sequence length="289" mass="32046">MTEGWFNAVMTQTPCLGRLFPSLWNRIRHPRTRSEMKNLRLVERRSQRNAKKAANATSTTGKAAATQQAPASHGVQGSGPEGRNIVTKGRPELLPKFHQDDFVIVIKPRASLAIRDAFHYGELGTAFGTFVGAPMAAELSLLFFKEKNLILSSTRNAHVADRLLGDFSIKSAKGDVRLRGHLKQHEEDVCYGVITVATQETSESLQHGVQWRNGTVLDIRMFCSTNKARLTFAGTAKPRFVHYNSEIVSVQPYLRLFRPAVCVELSAIGRTLAPTKPKISVACLESRHP</sequence>
<dbReference type="AlphaFoldDB" id="A0AAQ4EWL8"/>
<organism evidence="2 3">
    <name type="scientific">Amblyomma americanum</name>
    <name type="common">Lone star tick</name>
    <dbReference type="NCBI Taxonomy" id="6943"/>
    <lineage>
        <taxon>Eukaryota</taxon>
        <taxon>Metazoa</taxon>
        <taxon>Ecdysozoa</taxon>
        <taxon>Arthropoda</taxon>
        <taxon>Chelicerata</taxon>
        <taxon>Arachnida</taxon>
        <taxon>Acari</taxon>
        <taxon>Parasitiformes</taxon>
        <taxon>Ixodida</taxon>
        <taxon>Ixodoidea</taxon>
        <taxon>Ixodidae</taxon>
        <taxon>Amblyomminae</taxon>
        <taxon>Amblyomma</taxon>
    </lineage>
</organism>
<dbReference type="Proteomes" id="UP001321473">
    <property type="component" value="Unassembled WGS sequence"/>
</dbReference>